<protein>
    <submittedName>
        <fullName evidence="7">Proteasome lid subunit RPN8/RPN11</fullName>
    </submittedName>
</protein>
<keyword evidence="5" id="KW-0482">Metalloprotease</keyword>
<evidence type="ECO:0000256" key="1">
    <source>
        <dbReference type="ARBA" id="ARBA00022670"/>
    </source>
</evidence>
<reference evidence="7 8" key="1">
    <citation type="submission" date="2020-07" db="EMBL/GenBank/DDBJ databases">
        <title>Sequencing the genomes of 1000 actinobacteria strains.</title>
        <authorList>
            <person name="Klenk H.-P."/>
        </authorList>
    </citation>
    <scope>NUCLEOTIDE SEQUENCE [LARGE SCALE GENOMIC DNA]</scope>
    <source>
        <strain evidence="7 8">DSM 23819</strain>
    </source>
</reference>
<sequence length="161" mass="17518">MNRRTPAPLIVISESAKAAMFAAAARAHPNETGGILVGVHLDNEPWVTRAIEIASPDRGRHHYKIPAGATQPAVHAARRDDPRVGYLGDWHTHPADVAPSPTDLATLAIFSMKHPRTPNPALVVVRKSADGYTLDTRRILAIVPRVCEVRLAGDLPRLEKQ</sequence>
<feature type="domain" description="JAB" evidence="6">
    <location>
        <begin position="14"/>
        <end position="108"/>
    </location>
</feature>
<keyword evidence="7" id="KW-0647">Proteasome</keyword>
<dbReference type="GO" id="GO:0046872">
    <property type="term" value="F:metal ion binding"/>
    <property type="evidence" value="ECO:0007669"/>
    <property type="project" value="UniProtKB-KW"/>
</dbReference>
<accession>A0A7Y9S2K6</accession>
<dbReference type="InterPro" id="IPR028090">
    <property type="entry name" value="JAB_dom_prok"/>
</dbReference>
<evidence type="ECO:0000256" key="4">
    <source>
        <dbReference type="ARBA" id="ARBA00022833"/>
    </source>
</evidence>
<comment type="caution">
    <text evidence="7">The sequence shown here is derived from an EMBL/GenBank/DDBJ whole genome shotgun (WGS) entry which is preliminary data.</text>
</comment>
<dbReference type="SUPFAM" id="SSF102712">
    <property type="entry name" value="JAB1/MPN domain"/>
    <property type="match status" value="1"/>
</dbReference>
<organism evidence="7 8">
    <name type="scientific">Nocardioides daedukensis</name>
    <dbReference type="NCBI Taxonomy" id="634462"/>
    <lineage>
        <taxon>Bacteria</taxon>
        <taxon>Bacillati</taxon>
        <taxon>Actinomycetota</taxon>
        <taxon>Actinomycetes</taxon>
        <taxon>Propionibacteriales</taxon>
        <taxon>Nocardioidaceae</taxon>
        <taxon>Nocardioides</taxon>
    </lineage>
</organism>
<dbReference type="Pfam" id="PF14464">
    <property type="entry name" value="Prok-JAB"/>
    <property type="match status" value="1"/>
</dbReference>
<gene>
    <name evidence="7" type="ORF">BJ980_002265</name>
</gene>
<proteinExistence type="predicted"/>
<evidence type="ECO:0000256" key="2">
    <source>
        <dbReference type="ARBA" id="ARBA00022723"/>
    </source>
</evidence>
<evidence type="ECO:0000313" key="7">
    <source>
        <dbReference type="EMBL" id="NYG59342.1"/>
    </source>
</evidence>
<keyword evidence="8" id="KW-1185">Reference proteome</keyword>
<keyword evidence="1" id="KW-0645">Protease</keyword>
<keyword evidence="2" id="KW-0479">Metal-binding</keyword>
<dbReference type="Proteomes" id="UP000540656">
    <property type="component" value="Unassembled WGS sequence"/>
</dbReference>
<dbReference type="GO" id="GO:0000502">
    <property type="term" value="C:proteasome complex"/>
    <property type="evidence" value="ECO:0007669"/>
    <property type="project" value="UniProtKB-KW"/>
</dbReference>
<dbReference type="Gene3D" id="3.40.140.10">
    <property type="entry name" value="Cytidine Deaminase, domain 2"/>
    <property type="match status" value="1"/>
</dbReference>
<dbReference type="AlphaFoldDB" id="A0A7Y9S2K6"/>
<evidence type="ECO:0000313" key="8">
    <source>
        <dbReference type="Proteomes" id="UP000540656"/>
    </source>
</evidence>
<evidence type="ECO:0000256" key="5">
    <source>
        <dbReference type="ARBA" id="ARBA00023049"/>
    </source>
</evidence>
<keyword evidence="3" id="KW-0378">Hydrolase</keyword>
<evidence type="ECO:0000256" key="3">
    <source>
        <dbReference type="ARBA" id="ARBA00022801"/>
    </source>
</evidence>
<dbReference type="GO" id="GO:0006508">
    <property type="term" value="P:proteolysis"/>
    <property type="evidence" value="ECO:0007669"/>
    <property type="project" value="UniProtKB-KW"/>
</dbReference>
<name>A0A7Y9S2K6_9ACTN</name>
<dbReference type="RefSeq" id="WP_179502401.1">
    <property type="nucleotide sequence ID" value="NZ_JACCAA010000001.1"/>
</dbReference>
<keyword evidence="4" id="KW-0862">Zinc</keyword>
<dbReference type="GO" id="GO:0008237">
    <property type="term" value="F:metallopeptidase activity"/>
    <property type="evidence" value="ECO:0007669"/>
    <property type="project" value="UniProtKB-KW"/>
</dbReference>
<dbReference type="EMBL" id="JACCAA010000001">
    <property type="protein sequence ID" value="NYG59342.1"/>
    <property type="molecule type" value="Genomic_DNA"/>
</dbReference>
<evidence type="ECO:0000259" key="6">
    <source>
        <dbReference type="Pfam" id="PF14464"/>
    </source>
</evidence>